<keyword evidence="1" id="KW-0472">Membrane</keyword>
<evidence type="ECO:0000313" key="2">
    <source>
        <dbReference type="EnsemblProtists" id="EOD04742"/>
    </source>
</evidence>
<keyword evidence="3" id="KW-1185">Reference proteome</keyword>
<feature type="transmembrane region" description="Helical" evidence="1">
    <location>
        <begin position="100"/>
        <end position="125"/>
    </location>
</feature>
<dbReference type="GeneID" id="17250817"/>
<proteinExistence type="predicted"/>
<keyword evidence="1" id="KW-0812">Transmembrane</keyword>
<dbReference type="PaxDb" id="2903-EOD04742"/>
<protein>
    <submittedName>
        <fullName evidence="2">Uncharacterized protein</fullName>
    </submittedName>
</protein>
<reference evidence="2" key="2">
    <citation type="submission" date="2024-10" db="UniProtKB">
        <authorList>
            <consortium name="EnsemblProtists"/>
        </authorList>
    </citation>
    <scope>IDENTIFICATION</scope>
</reference>
<evidence type="ECO:0000256" key="1">
    <source>
        <dbReference type="SAM" id="Phobius"/>
    </source>
</evidence>
<dbReference type="RefSeq" id="XP_005757171.1">
    <property type="nucleotide sequence ID" value="XM_005757114.1"/>
</dbReference>
<dbReference type="KEGG" id="ehx:EMIHUDRAFT_220891"/>
<keyword evidence="1" id="KW-1133">Transmembrane helix</keyword>
<accession>A0A0D3I0F7</accession>
<dbReference type="EnsemblProtists" id="EOD04742">
    <property type="protein sequence ID" value="EOD04742"/>
    <property type="gene ID" value="EMIHUDRAFT_220891"/>
</dbReference>
<organism evidence="2 3">
    <name type="scientific">Emiliania huxleyi (strain CCMP1516)</name>
    <dbReference type="NCBI Taxonomy" id="280463"/>
    <lineage>
        <taxon>Eukaryota</taxon>
        <taxon>Haptista</taxon>
        <taxon>Haptophyta</taxon>
        <taxon>Prymnesiophyceae</taxon>
        <taxon>Isochrysidales</taxon>
        <taxon>Noelaerhabdaceae</taxon>
        <taxon>Emiliania</taxon>
    </lineage>
</organism>
<dbReference type="AlphaFoldDB" id="A0A0D3I0F7"/>
<sequence>MHLTKAASVSDTQISVNHLRCGLDVGGTFILGSQTLTIIGIEFGDRRRLLSATARSLSSDASTVDEALPQQGESEVSVSFTPALAQRYPVGFEESVSSTAFALGLGLGLGLGIPCLLGLVLAAIFREQISERPPL</sequence>
<evidence type="ECO:0000313" key="3">
    <source>
        <dbReference type="Proteomes" id="UP000013827"/>
    </source>
</evidence>
<dbReference type="HOGENOM" id="CLU_1889700_0_0_1"/>
<name>A0A0D3I0F7_EMIH1</name>
<reference evidence="3" key="1">
    <citation type="journal article" date="2013" name="Nature">
        <title>Pan genome of the phytoplankton Emiliania underpins its global distribution.</title>
        <authorList>
            <person name="Read B.A."/>
            <person name="Kegel J."/>
            <person name="Klute M.J."/>
            <person name="Kuo A."/>
            <person name="Lefebvre S.C."/>
            <person name="Maumus F."/>
            <person name="Mayer C."/>
            <person name="Miller J."/>
            <person name="Monier A."/>
            <person name="Salamov A."/>
            <person name="Young J."/>
            <person name="Aguilar M."/>
            <person name="Claverie J.M."/>
            <person name="Frickenhaus S."/>
            <person name="Gonzalez K."/>
            <person name="Herman E.K."/>
            <person name="Lin Y.C."/>
            <person name="Napier J."/>
            <person name="Ogata H."/>
            <person name="Sarno A.F."/>
            <person name="Shmutz J."/>
            <person name="Schroeder D."/>
            <person name="de Vargas C."/>
            <person name="Verret F."/>
            <person name="von Dassow P."/>
            <person name="Valentin K."/>
            <person name="Van de Peer Y."/>
            <person name="Wheeler G."/>
            <person name="Dacks J.B."/>
            <person name="Delwiche C.F."/>
            <person name="Dyhrman S.T."/>
            <person name="Glockner G."/>
            <person name="John U."/>
            <person name="Richards T."/>
            <person name="Worden A.Z."/>
            <person name="Zhang X."/>
            <person name="Grigoriev I.V."/>
            <person name="Allen A.E."/>
            <person name="Bidle K."/>
            <person name="Borodovsky M."/>
            <person name="Bowler C."/>
            <person name="Brownlee C."/>
            <person name="Cock J.M."/>
            <person name="Elias M."/>
            <person name="Gladyshev V.N."/>
            <person name="Groth M."/>
            <person name="Guda C."/>
            <person name="Hadaegh A."/>
            <person name="Iglesias-Rodriguez M.D."/>
            <person name="Jenkins J."/>
            <person name="Jones B.M."/>
            <person name="Lawson T."/>
            <person name="Leese F."/>
            <person name="Lindquist E."/>
            <person name="Lobanov A."/>
            <person name="Lomsadze A."/>
            <person name="Malik S.B."/>
            <person name="Marsh M.E."/>
            <person name="Mackinder L."/>
            <person name="Mock T."/>
            <person name="Mueller-Roeber B."/>
            <person name="Pagarete A."/>
            <person name="Parker M."/>
            <person name="Probert I."/>
            <person name="Quesneville H."/>
            <person name="Raines C."/>
            <person name="Rensing S.A."/>
            <person name="Riano-Pachon D.M."/>
            <person name="Richier S."/>
            <person name="Rokitta S."/>
            <person name="Shiraiwa Y."/>
            <person name="Soanes D.M."/>
            <person name="van der Giezen M."/>
            <person name="Wahlund T.M."/>
            <person name="Williams B."/>
            <person name="Wilson W."/>
            <person name="Wolfe G."/>
            <person name="Wurch L.L."/>
        </authorList>
    </citation>
    <scope>NUCLEOTIDE SEQUENCE</scope>
</reference>
<dbReference type="Proteomes" id="UP000013827">
    <property type="component" value="Unassembled WGS sequence"/>
</dbReference>